<dbReference type="Pfam" id="PF00814">
    <property type="entry name" value="TsaD"/>
    <property type="match status" value="1"/>
</dbReference>
<dbReference type="GO" id="GO:0016740">
    <property type="term" value="F:transferase activity"/>
    <property type="evidence" value="ECO:0007669"/>
    <property type="project" value="UniProtKB-KW"/>
</dbReference>
<dbReference type="Proteomes" id="UP000235363">
    <property type="component" value="Unassembled WGS sequence"/>
</dbReference>
<sequence>MFVLAVDTSTPQVTAGLVRVAELPGAGLGTGRVAPIIEELSSAGHVDARAHNEVLTPLIRRCLDDAGLAGTAATAVGAVVVGCGPGPFTGLRVGMATAASFADAWGVPAHGACSLDSLAHPGGDPLSGDVMAVTDARRREVYAAAYRDGHRIWGPAVMSAAACADAVLENVPDFDPAALVGDEGKCADVAAGFAGALEDAPAPRIIAAYPTPAGLVAAAVAELAHEHDDEGPDADGDGAPDDVPFRATAALAAPAVPLVPLYLRRPDATPPKPKPKSPAIPDVPADVDLSSPEAP</sequence>
<protein>
    <submittedName>
        <fullName evidence="3">tRNA (Adenosine(37)-N6)-threonylcarbamoyltransferase complex dimerization subunit type 1 TsaB</fullName>
    </submittedName>
</protein>
<dbReference type="InterPro" id="IPR000905">
    <property type="entry name" value="Gcp-like_dom"/>
</dbReference>
<feature type="compositionally biased region" description="Acidic residues" evidence="1">
    <location>
        <begin position="229"/>
        <end position="240"/>
    </location>
</feature>
<keyword evidence="3" id="KW-0808">Transferase</keyword>
<comment type="caution">
    <text evidence="3">The sequence shown here is derived from an EMBL/GenBank/DDBJ whole genome shotgun (WGS) entry which is preliminary data.</text>
</comment>
<evidence type="ECO:0000259" key="2">
    <source>
        <dbReference type="Pfam" id="PF00814"/>
    </source>
</evidence>
<accession>A0A2N6SZK1</accession>
<dbReference type="EMBL" id="PNHF01000010">
    <property type="protein sequence ID" value="PMC62499.1"/>
    <property type="molecule type" value="Genomic_DNA"/>
</dbReference>
<dbReference type="NCBIfam" id="TIGR03725">
    <property type="entry name" value="T6A_YeaZ"/>
    <property type="match status" value="1"/>
</dbReference>
<dbReference type="PANTHER" id="PTHR11735">
    <property type="entry name" value="TRNA N6-ADENOSINE THREONYLCARBAMOYLTRANSFERASE"/>
    <property type="match status" value="1"/>
</dbReference>
<feature type="compositionally biased region" description="Pro residues" evidence="1">
    <location>
        <begin position="268"/>
        <end position="278"/>
    </location>
</feature>
<dbReference type="RefSeq" id="WP_102212647.1">
    <property type="nucleotide sequence ID" value="NZ_PNHF01000010.1"/>
</dbReference>
<name>A0A2N6SZK1_9CORY</name>
<evidence type="ECO:0000256" key="1">
    <source>
        <dbReference type="SAM" id="MobiDB-lite"/>
    </source>
</evidence>
<dbReference type="AlphaFoldDB" id="A0A2N6SZK1"/>
<feature type="region of interest" description="Disordered" evidence="1">
    <location>
        <begin position="225"/>
        <end position="244"/>
    </location>
</feature>
<dbReference type="PANTHER" id="PTHR11735:SF11">
    <property type="entry name" value="TRNA THREONYLCARBAMOYLADENOSINE BIOSYNTHESIS PROTEIN TSAB"/>
    <property type="match status" value="1"/>
</dbReference>
<dbReference type="InterPro" id="IPR043129">
    <property type="entry name" value="ATPase_NBD"/>
</dbReference>
<dbReference type="SUPFAM" id="SSF53067">
    <property type="entry name" value="Actin-like ATPase domain"/>
    <property type="match status" value="2"/>
</dbReference>
<dbReference type="GO" id="GO:0005829">
    <property type="term" value="C:cytosol"/>
    <property type="evidence" value="ECO:0007669"/>
    <property type="project" value="TreeGrafter"/>
</dbReference>
<proteinExistence type="predicted"/>
<evidence type="ECO:0000313" key="3">
    <source>
        <dbReference type="EMBL" id="PMC62499.1"/>
    </source>
</evidence>
<dbReference type="Gene3D" id="3.30.420.40">
    <property type="match status" value="2"/>
</dbReference>
<gene>
    <name evidence="3" type="primary">tsaB</name>
    <name evidence="3" type="ORF">CJ204_05695</name>
</gene>
<dbReference type="GO" id="GO:0002949">
    <property type="term" value="P:tRNA threonylcarbamoyladenosine modification"/>
    <property type="evidence" value="ECO:0007669"/>
    <property type="project" value="InterPro"/>
</dbReference>
<feature type="region of interest" description="Disordered" evidence="1">
    <location>
        <begin position="263"/>
        <end position="295"/>
    </location>
</feature>
<feature type="domain" description="Gcp-like" evidence="2">
    <location>
        <begin position="48"/>
        <end position="157"/>
    </location>
</feature>
<reference evidence="3 4" key="1">
    <citation type="submission" date="2017-09" db="EMBL/GenBank/DDBJ databases">
        <title>Bacterial strain isolated from the female urinary microbiota.</title>
        <authorList>
            <person name="Thomas-White K."/>
            <person name="Kumar N."/>
            <person name="Forster S."/>
            <person name="Putonti C."/>
            <person name="Lawley T."/>
            <person name="Wolfe A.J."/>
        </authorList>
    </citation>
    <scope>NUCLEOTIDE SEQUENCE [LARGE SCALE GENOMIC DNA]</scope>
    <source>
        <strain evidence="3 4">UMB0908</strain>
    </source>
</reference>
<organism evidence="3 4">
    <name type="scientific">Corynebacterium xerosis</name>
    <dbReference type="NCBI Taxonomy" id="1725"/>
    <lineage>
        <taxon>Bacteria</taxon>
        <taxon>Bacillati</taxon>
        <taxon>Actinomycetota</taxon>
        <taxon>Actinomycetes</taxon>
        <taxon>Mycobacteriales</taxon>
        <taxon>Corynebacteriaceae</taxon>
        <taxon>Corynebacterium</taxon>
    </lineage>
</organism>
<evidence type="ECO:0000313" key="4">
    <source>
        <dbReference type="Proteomes" id="UP000235363"/>
    </source>
</evidence>
<dbReference type="InterPro" id="IPR022496">
    <property type="entry name" value="T6A_TsaB"/>
</dbReference>